<keyword evidence="2" id="KW-1185">Reference proteome</keyword>
<protein>
    <submittedName>
        <fullName evidence="1">Uncharacterized protein</fullName>
    </submittedName>
</protein>
<name>A0AAN7C9C7_9PEZI</name>
<reference evidence="1" key="1">
    <citation type="journal article" date="2023" name="Mol. Phylogenet. Evol.">
        <title>Genome-scale phylogeny and comparative genomics of the fungal order Sordariales.</title>
        <authorList>
            <person name="Hensen N."/>
            <person name="Bonometti L."/>
            <person name="Westerberg I."/>
            <person name="Brannstrom I.O."/>
            <person name="Guillou S."/>
            <person name="Cros-Aarteil S."/>
            <person name="Calhoun S."/>
            <person name="Haridas S."/>
            <person name="Kuo A."/>
            <person name="Mondo S."/>
            <person name="Pangilinan J."/>
            <person name="Riley R."/>
            <person name="LaButti K."/>
            <person name="Andreopoulos B."/>
            <person name="Lipzen A."/>
            <person name="Chen C."/>
            <person name="Yan M."/>
            <person name="Daum C."/>
            <person name="Ng V."/>
            <person name="Clum A."/>
            <person name="Steindorff A."/>
            <person name="Ohm R.A."/>
            <person name="Martin F."/>
            <person name="Silar P."/>
            <person name="Natvig D.O."/>
            <person name="Lalanne C."/>
            <person name="Gautier V."/>
            <person name="Ament-Velasquez S.L."/>
            <person name="Kruys A."/>
            <person name="Hutchinson M.I."/>
            <person name="Powell A.J."/>
            <person name="Barry K."/>
            <person name="Miller A.N."/>
            <person name="Grigoriev I.V."/>
            <person name="Debuchy R."/>
            <person name="Gladieux P."/>
            <person name="Hiltunen Thoren M."/>
            <person name="Johannesson H."/>
        </authorList>
    </citation>
    <scope>NUCLEOTIDE SEQUENCE</scope>
    <source>
        <strain evidence="1">CBS 532.94</strain>
    </source>
</reference>
<comment type="caution">
    <text evidence="1">The sequence shown here is derived from an EMBL/GenBank/DDBJ whole genome shotgun (WGS) entry which is preliminary data.</text>
</comment>
<evidence type="ECO:0000313" key="2">
    <source>
        <dbReference type="Proteomes" id="UP001303760"/>
    </source>
</evidence>
<dbReference type="AlphaFoldDB" id="A0AAN7C9C7"/>
<proteinExistence type="predicted"/>
<accession>A0AAN7C9C7</accession>
<evidence type="ECO:0000313" key="1">
    <source>
        <dbReference type="EMBL" id="KAK4237172.1"/>
    </source>
</evidence>
<sequence length="222" mass="25660">MLKRQLIITRDRPFDPETYLGYPAARDLETLDFILRTLEELWYHMWQMDFRGGLIEYLYSVTPQRRGIALDPNEDRDEVAPVPEWLDVSLRRMLLGDVSYGRVQRQATRLGLVDGSDFRLSDYSFNGIPAAEIPWGRAFVLTTWDDLGSGGSEQDVKWISQIHRFFDPIQVIFHHPRYQRPKTKGDGRVGEVYEAYDGVAHGTPYVLVLSEEVLRLLAEVGK</sequence>
<dbReference type="Proteomes" id="UP001303760">
    <property type="component" value="Unassembled WGS sequence"/>
</dbReference>
<gene>
    <name evidence="1" type="ORF">C8A03DRAFT_34904</name>
</gene>
<dbReference type="EMBL" id="MU860152">
    <property type="protein sequence ID" value="KAK4237172.1"/>
    <property type="molecule type" value="Genomic_DNA"/>
</dbReference>
<organism evidence="1 2">
    <name type="scientific">Achaetomium macrosporum</name>
    <dbReference type="NCBI Taxonomy" id="79813"/>
    <lineage>
        <taxon>Eukaryota</taxon>
        <taxon>Fungi</taxon>
        <taxon>Dikarya</taxon>
        <taxon>Ascomycota</taxon>
        <taxon>Pezizomycotina</taxon>
        <taxon>Sordariomycetes</taxon>
        <taxon>Sordariomycetidae</taxon>
        <taxon>Sordariales</taxon>
        <taxon>Chaetomiaceae</taxon>
        <taxon>Achaetomium</taxon>
    </lineage>
</organism>
<reference evidence="1" key="2">
    <citation type="submission" date="2023-05" db="EMBL/GenBank/DDBJ databases">
        <authorList>
            <consortium name="Lawrence Berkeley National Laboratory"/>
            <person name="Steindorff A."/>
            <person name="Hensen N."/>
            <person name="Bonometti L."/>
            <person name="Westerberg I."/>
            <person name="Brannstrom I.O."/>
            <person name="Guillou S."/>
            <person name="Cros-Aarteil S."/>
            <person name="Calhoun S."/>
            <person name="Haridas S."/>
            <person name="Kuo A."/>
            <person name="Mondo S."/>
            <person name="Pangilinan J."/>
            <person name="Riley R."/>
            <person name="Labutti K."/>
            <person name="Andreopoulos B."/>
            <person name="Lipzen A."/>
            <person name="Chen C."/>
            <person name="Yanf M."/>
            <person name="Daum C."/>
            <person name="Ng V."/>
            <person name="Clum A."/>
            <person name="Ohm R."/>
            <person name="Martin F."/>
            <person name="Silar P."/>
            <person name="Natvig D."/>
            <person name="Lalanne C."/>
            <person name="Gautier V."/>
            <person name="Ament-Velasquez S.L."/>
            <person name="Kruys A."/>
            <person name="Hutchinson M.I."/>
            <person name="Powell A.J."/>
            <person name="Barry K."/>
            <person name="Miller A.N."/>
            <person name="Grigoriev I.V."/>
            <person name="Debuchy R."/>
            <person name="Gladieux P."/>
            <person name="Thoren M.H."/>
            <person name="Johannesson H."/>
        </authorList>
    </citation>
    <scope>NUCLEOTIDE SEQUENCE</scope>
    <source>
        <strain evidence="1">CBS 532.94</strain>
    </source>
</reference>